<evidence type="ECO:0000313" key="3">
    <source>
        <dbReference type="Proteomes" id="UP000028700"/>
    </source>
</evidence>
<proteinExistence type="predicted"/>
<comment type="caution">
    <text evidence="2">The sequence shown here is derived from an EMBL/GenBank/DDBJ whole genome shotgun (WGS) entry which is preliminary data.</text>
</comment>
<dbReference type="Pfam" id="PF02493">
    <property type="entry name" value="MORN"/>
    <property type="match status" value="2"/>
</dbReference>
<dbReference type="SUPFAM" id="SSF82185">
    <property type="entry name" value="Histone H3 K4-specific methyltransferase SET7/9 N-terminal domain"/>
    <property type="match status" value="1"/>
</dbReference>
<dbReference type="Proteomes" id="UP000028700">
    <property type="component" value="Unassembled WGS sequence"/>
</dbReference>
<dbReference type="STRING" id="1291743.LOSG293_530040"/>
<dbReference type="Gene3D" id="2.20.110.10">
    <property type="entry name" value="Histone H3 K4-specific methyltransferase SET7/9 N-terminal domain"/>
    <property type="match status" value="1"/>
</dbReference>
<dbReference type="eggNOG" id="COG4642">
    <property type="taxonomic scope" value="Bacteria"/>
</dbReference>
<name>A0A081BL04_9LACO</name>
<evidence type="ECO:0008006" key="4">
    <source>
        <dbReference type="Google" id="ProtNLM"/>
    </source>
</evidence>
<sequence length="85" mass="9407">MIYTGGVLNHKFAGQGTLKVQGQGTYVGHFKNGRFTGSGEYIAPSGWRIKDDFGNGVLRGSVQLREGRRTYTDKILKDGQLEYAH</sequence>
<organism evidence="2 3">
    <name type="scientific">Secundilactobacillus oryzae JCM 18671</name>
    <dbReference type="NCBI Taxonomy" id="1291743"/>
    <lineage>
        <taxon>Bacteria</taxon>
        <taxon>Bacillati</taxon>
        <taxon>Bacillota</taxon>
        <taxon>Bacilli</taxon>
        <taxon>Lactobacillales</taxon>
        <taxon>Lactobacillaceae</taxon>
        <taxon>Secundilactobacillus</taxon>
    </lineage>
</organism>
<gene>
    <name evidence="2" type="ORF">LOSG293_530040</name>
</gene>
<keyword evidence="1" id="KW-0677">Repeat</keyword>
<keyword evidence="3" id="KW-1185">Reference proteome</keyword>
<evidence type="ECO:0000313" key="2">
    <source>
        <dbReference type="EMBL" id="GAK48722.1"/>
    </source>
</evidence>
<evidence type="ECO:0000256" key="1">
    <source>
        <dbReference type="ARBA" id="ARBA00022737"/>
    </source>
</evidence>
<dbReference type="AlphaFoldDB" id="A0A081BL04"/>
<dbReference type="EMBL" id="BBJM01000053">
    <property type="protein sequence ID" value="GAK48722.1"/>
    <property type="molecule type" value="Genomic_DNA"/>
</dbReference>
<reference evidence="2" key="1">
    <citation type="journal article" date="2014" name="Genome Announc.">
        <title>Draft Genome Sequence of Lactobacillus oryzae Strain SG293T.</title>
        <authorList>
            <person name="Tanizawa Y."/>
            <person name="Fujisawa T."/>
            <person name="Mochizuki T."/>
            <person name="Kaminuma E."/>
            <person name="Nakamura Y."/>
            <person name="Tohno M."/>
        </authorList>
    </citation>
    <scope>NUCLEOTIDE SEQUENCE [LARGE SCALE GENOMIC DNA]</scope>
    <source>
        <strain evidence="2">SG293</strain>
    </source>
</reference>
<dbReference type="InterPro" id="IPR003409">
    <property type="entry name" value="MORN"/>
</dbReference>
<accession>A0A081BL04</accession>
<protein>
    <recommendedName>
        <fullName evidence="4">MORN repeat protein</fullName>
    </recommendedName>
</protein>